<accession>A0A4Y6PZZ8</accession>
<evidence type="ECO:0000256" key="1">
    <source>
        <dbReference type="SAM" id="SignalP"/>
    </source>
</evidence>
<keyword evidence="3" id="KW-1185">Reference proteome</keyword>
<evidence type="ECO:0000313" key="2">
    <source>
        <dbReference type="EMBL" id="QDG53325.1"/>
    </source>
</evidence>
<evidence type="ECO:0000313" key="3">
    <source>
        <dbReference type="Proteomes" id="UP000315995"/>
    </source>
</evidence>
<dbReference type="AlphaFoldDB" id="A0A4Y6PZZ8"/>
<reference evidence="2 3" key="1">
    <citation type="submission" date="2019-06" db="EMBL/GenBank/DDBJ databases">
        <title>Persicimonas caeni gen. nov., sp. nov., a predatory bacterium isolated from solar saltern.</title>
        <authorList>
            <person name="Wang S."/>
        </authorList>
    </citation>
    <scope>NUCLEOTIDE SEQUENCE [LARGE SCALE GENOMIC DNA]</scope>
    <source>
        <strain evidence="2 3">YN101</strain>
    </source>
</reference>
<gene>
    <name evidence="2" type="ORF">FIV42_22030</name>
</gene>
<proteinExistence type="predicted"/>
<dbReference type="RefSeq" id="WP_141199786.1">
    <property type="nucleotide sequence ID" value="NZ_CP041186.1"/>
</dbReference>
<protein>
    <recommendedName>
        <fullName evidence="4">Transporter</fullName>
    </recommendedName>
</protein>
<dbReference type="Proteomes" id="UP000315995">
    <property type="component" value="Chromosome"/>
</dbReference>
<name>A0A4Y6PZZ8_PERCE</name>
<feature type="signal peptide" evidence="1">
    <location>
        <begin position="1"/>
        <end position="24"/>
    </location>
</feature>
<sequence length="323" mass="35950">MRYAKYILCCALGGWGLLASGVCAAQQPGERNERDERLARALNDPAWQTDERGRVFRVTFPPHDRLVVDYGAVADAAHGVDNGVGHRVHAAWKTTMGLDFAEENIWWRFRHTFADVEYAWGAGDGRLDATVVRADYLRHDTSSFIVIPAERDLKVPAPFDIAVDWELGSFELREEGGQWTVGRVDVAEVAIPLDFIRDPDYRHRLAIGPAAAYRVFPGEEPWQHDLAPLTGAEVLYAWESDDGLYQVDLRARCTNAVTLGGDTAGRWNFGCDGRARGELIAFSINDQPISIPAEVEVAHSLGADDELSWNAWLGLRLSFVETL</sequence>
<dbReference type="OrthoDB" id="5523121at2"/>
<evidence type="ECO:0008006" key="4">
    <source>
        <dbReference type="Google" id="ProtNLM"/>
    </source>
</evidence>
<accession>A0A5B8YE39</accession>
<keyword evidence="1" id="KW-0732">Signal</keyword>
<feature type="chain" id="PRO_5030106782" description="Transporter" evidence="1">
    <location>
        <begin position="25"/>
        <end position="323"/>
    </location>
</feature>
<organism evidence="2 3">
    <name type="scientific">Persicimonas caeni</name>
    <dbReference type="NCBI Taxonomy" id="2292766"/>
    <lineage>
        <taxon>Bacteria</taxon>
        <taxon>Deltaproteobacteria</taxon>
        <taxon>Bradymonadales</taxon>
        <taxon>Bradymonadaceae</taxon>
        <taxon>Persicimonas</taxon>
    </lineage>
</organism>
<dbReference type="EMBL" id="CP041186">
    <property type="protein sequence ID" value="QDG53325.1"/>
    <property type="molecule type" value="Genomic_DNA"/>
</dbReference>